<dbReference type="Pfam" id="PF07499">
    <property type="entry name" value="RuvA_C"/>
    <property type="match status" value="1"/>
</dbReference>
<dbReference type="SMART" id="SM00278">
    <property type="entry name" value="HhH1"/>
    <property type="match status" value="2"/>
</dbReference>
<comment type="similarity">
    <text evidence="6">Belongs to the RuvA family.</text>
</comment>
<sequence length="201" mass="21405">MYYFIKGKLAFKGENFVVVDAAGVGYMIYTSLSGIEKSGQIGSEITMYTHLNVREDAMELYGFITREEKTMFMRLISVSGVGPKAALALLSAASPSRLAVAIITEDEKLLTRAAGVGPKAARRIILELKDKLDAAELGVDTAEAAELEETAVLTDARAEALSALVALGYSASEARNAVSGADKDLPTEEIIKQALSALVKL</sequence>
<dbReference type="InterPro" id="IPR010994">
    <property type="entry name" value="RuvA_2-like"/>
</dbReference>
<comment type="domain">
    <text evidence="6">Has three domains with a flexible linker between the domains II and III and assumes an 'L' shape. Domain III is highly mobile and contacts RuvB.</text>
</comment>
<evidence type="ECO:0000256" key="2">
    <source>
        <dbReference type="ARBA" id="ARBA00022763"/>
    </source>
</evidence>
<proteinExistence type="inferred from homology"/>
<dbReference type="InterPro" id="IPR036267">
    <property type="entry name" value="RuvA_C_sf"/>
</dbReference>
<dbReference type="SUPFAM" id="SSF47781">
    <property type="entry name" value="RuvA domain 2-like"/>
    <property type="match status" value="1"/>
</dbReference>
<evidence type="ECO:0000256" key="4">
    <source>
        <dbReference type="ARBA" id="ARBA00023172"/>
    </source>
</evidence>
<dbReference type="GO" id="GO:0005524">
    <property type="term" value="F:ATP binding"/>
    <property type="evidence" value="ECO:0007669"/>
    <property type="project" value="InterPro"/>
</dbReference>
<evidence type="ECO:0000256" key="1">
    <source>
        <dbReference type="ARBA" id="ARBA00022490"/>
    </source>
</evidence>
<evidence type="ECO:0000256" key="6">
    <source>
        <dbReference type="HAMAP-Rule" id="MF_00031"/>
    </source>
</evidence>
<evidence type="ECO:0000256" key="3">
    <source>
        <dbReference type="ARBA" id="ARBA00023125"/>
    </source>
</evidence>
<dbReference type="InterPro" id="IPR003583">
    <property type="entry name" value="Hlx-hairpin-Hlx_DNA-bd_motif"/>
</dbReference>
<keyword evidence="2 6" id="KW-0227">DNA damage</keyword>
<dbReference type="Gene3D" id="1.10.8.10">
    <property type="entry name" value="DNA helicase RuvA subunit, C-terminal domain"/>
    <property type="match status" value="1"/>
</dbReference>
<dbReference type="Proteomes" id="UP000824109">
    <property type="component" value="Unassembled WGS sequence"/>
</dbReference>
<dbReference type="GO" id="GO:0006310">
    <property type="term" value="P:DNA recombination"/>
    <property type="evidence" value="ECO:0007669"/>
    <property type="project" value="UniProtKB-UniRule"/>
</dbReference>
<dbReference type="CDD" id="cd14332">
    <property type="entry name" value="UBA_RuvA_C"/>
    <property type="match status" value="1"/>
</dbReference>
<comment type="caution">
    <text evidence="8">The sequence shown here is derived from an EMBL/GenBank/DDBJ whole genome shotgun (WGS) entry which is preliminary data.</text>
</comment>
<protein>
    <recommendedName>
        <fullName evidence="6">Holliday junction branch migration complex subunit RuvA</fullName>
    </recommendedName>
</protein>
<reference evidence="8" key="1">
    <citation type="submission" date="2020-10" db="EMBL/GenBank/DDBJ databases">
        <authorList>
            <person name="Gilroy R."/>
        </authorList>
    </citation>
    <scope>NUCLEOTIDE SEQUENCE</scope>
    <source>
        <strain evidence="8">USAMLcec3-3695</strain>
    </source>
</reference>
<dbReference type="Pfam" id="PF01330">
    <property type="entry name" value="RuvA_N"/>
    <property type="match status" value="1"/>
</dbReference>
<feature type="region of interest" description="Domain I" evidence="6">
    <location>
        <begin position="1"/>
        <end position="64"/>
    </location>
</feature>
<dbReference type="EMBL" id="DVNB01000045">
    <property type="protein sequence ID" value="HIU56998.1"/>
    <property type="molecule type" value="Genomic_DNA"/>
</dbReference>
<dbReference type="GO" id="GO:0006281">
    <property type="term" value="P:DNA repair"/>
    <property type="evidence" value="ECO:0007669"/>
    <property type="project" value="UniProtKB-UniRule"/>
</dbReference>
<accession>A0A9D1MAP3</accession>
<evidence type="ECO:0000313" key="9">
    <source>
        <dbReference type="Proteomes" id="UP000824109"/>
    </source>
</evidence>
<keyword evidence="3 6" id="KW-0238">DNA-binding</keyword>
<comment type="subcellular location">
    <subcellularLocation>
        <location evidence="6">Cytoplasm</location>
    </subcellularLocation>
</comment>
<evidence type="ECO:0000256" key="5">
    <source>
        <dbReference type="ARBA" id="ARBA00023204"/>
    </source>
</evidence>
<dbReference type="GO" id="GO:0009378">
    <property type="term" value="F:four-way junction helicase activity"/>
    <property type="evidence" value="ECO:0007669"/>
    <property type="project" value="InterPro"/>
</dbReference>
<name>A0A9D1MAP3_9FIRM</name>
<evidence type="ECO:0000259" key="7">
    <source>
        <dbReference type="SMART" id="SM00278"/>
    </source>
</evidence>
<feature type="domain" description="Helix-hairpin-helix DNA-binding motif class 1" evidence="7">
    <location>
        <begin position="73"/>
        <end position="92"/>
    </location>
</feature>
<keyword evidence="1 6" id="KW-0963">Cytoplasm</keyword>
<reference evidence="8" key="2">
    <citation type="journal article" date="2021" name="PeerJ">
        <title>Extensive microbial diversity within the chicken gut microbiome revealed by metagenomics and culture.</title>
        <authorList>
            <person name="Gilroy R."/>
            <person name="Ravi A."/>
            <person name="Getino M."/>
            <person name="Pursley I."/>
            <person name="Horton D.L."/>
            <person name="Alikhan N.F."/>
            <person name="Baker D."/>
            <person name="Gharbi K."/>
            <person name="Hall N."/>
            <person name="Watson M."/>
            <person name="Adriaenssens E.M."/>
            <person name="Foster-Nyarko E."/>
            <person name="Jarju S."/>
            <person name="Secka A."/>
            <person name="Antonio M."/>
            <person name="Oren A."/>
            <person name="Chaudhuri R.R."/>
            <person name="La Ragione R."/>
            <person name="Hildebrand F."/>
            <person name="Pallen M.J."/>
        </authorList>
    </citation>
    <scope>NUCLEOTIDE SEQUENCE</scope>
    <source>
        <strain evidence="8">USAMLcec3-3695</strain>
    </source>
</reference>
<comment type="caution">
    <text evidence="6">Lacks conserved residue(s) required for the propagation of feature annotation.</text>
</comment>
<feature type="domain" description="Helix-hairpin-helix DNA-binding motif class 1" evidence="7">
    <location>
        <begin position="108"/>
        <end position="127"/>
    </location>
</feature>
<dbReference type="InterPro" id="IPR013849">
    <property type="entry name" value="DNA_helicase_Holl-junc_RuvA_I"/>
</dbReference>
<comment type="function">
    <text evidence="6">The RuvA-RuvB-RuvC complex processes Holliday junction (HJ) DNA during genetic recombination and DNA repair, while the RuvA-RuvB complex plays an important role in the rescue of blocked DNA replication forks via replication fork reversal (RFR). RuvA specifically binds to HJ cruciform DNA, conferring on it an open structure. The RuvB hexamer acts as an ATP-dependent pump, pulling dsDNA into and through the RuvAB complex. HJ branch migration allows RuvC to scan DNA until it finds its consensus sequence, where it cleaves and resolves the cruciform DNA.</text>
</comment>
<dbReference type="SUPFAM" id="SSF46929">
    <property type="entry name" value="DNA helicase RuvA subunit, C-terminal domain"/>
    <property type="match status" value="1"/>
</dbReference>
<dbReference type="GO" id="GO:0048476">
    <property type="term" value="C:Holliday junction resolvase complex"/>
    <property type="evidence" value="ECO:0007669"/>
    <property type="project" value="UniProtKB-UniRule"/>
</dbReference>
<dbReference type="NCBIfam" id="TIGR00084">
    <property type="entry name" value="ruvA"/>
    <property type="match status" value="1"/>
</dbReference>
<dbReference type="AlphaFoldDB" id="A0A9D1MAP3"/>
<evidence type="ECO:0000313" key="8">
    <source>
        <dbReference type="EMBL" id="HIU56998.1"/>
    </source>
</evidence>
<dbReference type="InterPro" id="IPR012340">
    <property type="entry name" value="NA-bd_OB-fold"/>
</dbReference>
<organism evidence="8 9">
    <name type="scientific">Candidatus Ornithomonoglobus merdipullorum</name>
    <dbReference type="NCBI Taxonomy" id="2840895"/>
    <lineage>
        <taxon>Bacteria</taxon>
        <taxon>Bacillati</taxon>
        <taxon>Bacillota</taxon>
        <taxon>Clostridia</taxon>
        <taxon>Candidatus Ornithomonoglobus</taxon>
    </lineage>
</organism>
<dbReference type="HAMAP" id="MF_00031">
    <property type="entry name" value="DNA_HJ_migration_RuvA"/>
    <property type="match status" value="1"/>
</dbReference>
<keyword evidence="4 6" id="KW-0233">DNA recombination</keyword>
<keyword evidence="5 6" id="KW-0234">DNA repair</keyword>
<dbReference type="Pfam" id="PF14520">
    <property type="entry name" value="HHH_5"/>
    <property type="match status" value="1"/>
</dbReference>
<dbReference type="InterPro" id="IPR000085">
    <property type="entry name" value="RuvA"/>
</dbReference>
<dbReference type="Gene3D" id="1.10.150.20">
    <property type="entry name" value="5' to 3' exonuclease, C-terminal subdomain"/>
    <property type="match status" value="1"/>
</dbReference>
<dbReference type="InterPro" id="IPR011114">
    <property type="entry name" value="RuvA_C"/>
</dbReference>
<dbReference type="GO" id="GO:0009379">
    <property type="term" value="C:Holliday junction helicase complex"/>
    <property type="evidence" value="ECO:0007669"/>
    <property type="project" value="InterPro"/>
</dbReference>
<dbReference type="Gene3D" id="2.40.50.140">
    <property type="entry name" value="Nucleic acid-binding proteins"/>
    <property type="match status" value="1"/>
</dbReference>
<comment type="subunit">
    <text evidence="6">Homotetramer. Forms an RuvA(8)-RuvB(12)-Holliday junction (HJ) complex. HJ DNA is sandwiched between 2 RuvA tetramers; dsDNA enters through RuvA and exits via RuvB. An RuvB hexamer assembles on each DNA strand where it exits the tetramer. Each RuvB hexamer is contacted by two RuvA subunits (via domain III) on 2 adjacent RuvB subunits; this complex drives branch migration. In the full resolvosome a probable DNA-RuvA(4)-RuvB(12)-RuvC(2) complex forms which resolves the HJ.</text>
</comment>
<dbReference type="GO" id="GO:0005737">
    <property type="term" value="C:cytoplasm"/>
    <property type="evidence" value="ECO:0007669"/>
    <property type="project" value="UniProtKB-SubCell"/>
</dbReference>
<feature type="region of interest" description="Domain III" evidence="6">
    <location>
        <begin position="152"/>
        <end position="201"/>
    </location>
</feature>
<gene>
    <name evidence="6 8" type="primary">ruvA</name>
    <name evidence="8" type="ORF">IAA61_04185</name>
</gene>
<dbReference type="GO" id="GO:0000400">
    <property type="term" value="F:four-way junction DNA binding"/>
    <property type="evidence" value="ECO:0007669"/>
    <property type="project" value="UniProtKB-UniRule"/>
</dbReference>
<dbReference type="SUPFAM" id="SSF50249">
    <property type="entry name" value="Nucleic acid-binding proteins"/>
    <property type="match status" value="1"/>
</dbReference>